<dbReference type="AlphaFoldDB" id="A0A090X2N8"/>
<evidence type="ECO:0000256" key="1">
    <source>
        <dbReference type="SAM" id="Phobius"/>
    </source>
</evidence>
<evidence type="ECO:0000313" key="3">
    <source>
        <dbReference type="Proteomes" id="UP000029647"/>
    </source>
</evidence>
<accession>A0A090X2N8</accession>
<name>A0A090X2N8_NONUL</name>
<organism evidence="2 3">
    <name type="scientific">Nonlabens ulvanivorans</name>
    <name type="common">Persicivirga ulvanivorans</name>
    <dbReference type="NCBI Taxonomy" id="906888"/>
    <lineage>
        <taxon>Bacteria</taxon>
        <taxon>Pseudomonadati</taxon>
        <taxon>Bacteroidota</taxon>
        <taxon>Flavobacteriia</taxon>
        <taxon>Flavobacteriales</taxon>
        <taxon>Flavobacteriaceae</taxon>
        <taxon>Nonlabens</taxon>
    </lineage>
</organism>
<comment type="caution">
    <text evidence="2">The sequence shown here is derived from an EMBL/GenBank/DDBJ whole genome shotgun (WGS) entry which is preliminary data.</text>
</comment>
<sequence length="148" mass="15965">MAIQVNIDNRIFLVPEADDPCDFWTSYFAKLKSELGQENAKMIWLITWKSNGAASCTTSPNFNKWLNNNNLDVSNMATRTIADLSEIGGNIFGLGKSLTKVLSIGVPVILAVVLVGVIVLLKNSAKNADISDLAMLTPAGRGLKLLGK</sequence>
<keyword evidence="1" id="KW-0812">Transmembrane</keyword>
<proteinExistence type="predicted"/>
<feature type="transmembrane region" description="Helical" evidence="1">
    <location>
        <begin position="101"/>
        <end position="121"/>
    </location>
</feature>
<dbReference type="Proteomes" id="UP000029647">
    <property type="component" value="Unassembled WGS sequence"/>
</dbReference>
<protein>
    <submittedName>
        <fullName evidence="2">Uncharacterized protein</fullName>
    </submittedName>
</protein>
<reference evidence="2 3" key="1">
    <citation type="journal article" date="2014" name="Genome Announc.">
        <title>Draft Genome Sequences of Marine Flavobacterium Nonlabens Strains NR17, NR24, NR27, NR32, NR33, and Ara13.</title>
        <authorList>
            <person name="Nakanishi M."/>
            <person name="Meirelles P."/>
            <person name="Suzuki R."/>
            <person name="Takatani N."/>
            <person name="Mino S."/>
            <person name="Suda W."/>
            <person name="Oshima K."/>
            <person name="Hattori M."/>
            <person name="Ohkuma M."/>
            <person name="Hosokawa M."/>
            <person name="Miyashita K."/>
            <person name="Thompson F.L."/>
            <person name="Niwa A."/>
            <person name="Sawabe T."/>
            <person name="Sawabe T."/>
        </authorList>
    </citation>
    <scope>NUCLEOTIDE SEQUENCE [LARGE SCALE GENOMIC DNA]</scope>
    <source>
        <strain evidence="3">JCM19275</strain>
    </source>
</reference>
<gene>
    <name evidence="2" type="ORF">JCM19275_3462</name>
</gene>
<dbReference type="EMBL" id="BBNT01000002">
    <property type="protein sequence ID" value="GAL74607.1"/>
    <property type="molecule type" value="Genomic_DNA"/>
</dbReference>
<keyword evidence="1" id="KW-1133">Transmembrane helix</keyword>
<keyword evidence="1" id="KW-0472">Membrane</keyword>
<evidence type="ECO:0000313" key="2">
    <source>
        <dbReference type="EMBL" id="GAL74607.1"/>
    </source>
</evidence>